<dbReference type="Proteomes" id="UP000664299">
    <property type="component" value="Unassembled WGS sequence"/>
</dbReference>
<gene>
    <name evidence="10" type="ORF">FPK29_03770</name>
    <name evidence="9" type="ORF">J1F30_00555</name>
</gene>
<protein>
    <submittedName>
        <fullName evidence="10">Carbohydrate ABC transporter permease</fullName>
    </submittedName>
</protein>
<proteinExistence type="inferred from homology"/>
<keyword evidence="3" id="KW-1003">Cell membrane</keyword>
<dbReference type="InterPro" id="IPR000515">
    <property type="entry name" value="MetI-like"/>
</dbReference>
<reference evidence="9" key="2">
    <citation type="submission" date="2021-03" db="EMBL/GenBank/DDBJ databases">
        <title>Genome sequence of Bifidobacterium asteroides strain wkB204 isolated from a honey bee gut.</title>
        <authorList>
            <person name="Motta E.V.S."/>
            <person name="Kwong W.K."/>
            <person name="Moran N.A."/>
        </authorList>
    </citation>
    <scope>NUCLEOTIDE SEQUENCE</scope>
    <source>
        <strain evidence="9">WkB204</strain>
    </source>
</reference>
<dbReference type="PANTHER" id="PTHR43744">
    <property type="entry name" value="ABC TRANSPORTER PERMEASE PROTEIN MG189-RELATED-RELATED"/>
    <property type="match status" value="1"/>
</dbReference>
<feature type="transmembrane region" description="Helical" evidence="7">
    <location>
        <begin position="222"/>
        <end position="244"/>
    </location>
</feature>
<evidence type="ECO:0000256" key="6">
    <source>
        <dbReference type="ARBA" id="ARBA00023136"/>
    </source>
</evidence>
<dbReference type="PROSITE" id="PS50928">
    <property type="entry name" value="ABC_TM1"/>
    <property type="match status" value="1"/>
</dbReference>
<dbReference type="Gene3D" id="1.10.3720.10">
    <property type="entry name" value="MetI-like"/>
    <property type="match status" value="1"/>
</dbReference>
<keyword evidence="2 7" id="KW-0813">Transport</keyword>
<keyword evidence="4 7" id="KW-0812">Transmembrane</keyword>
<comment type="similarity">
    <text evidence="7">Belongs to the binding-protein-dependent transport system permease family.</text>
</comment>
<keyword evidence="6 7" id="KW-0472">Membrane</keyword>
<dbReference type="EMBL" id="JAFMNU010000001">
    <property type="protein sequence ID" value="MBO0622874.1"/>
    <property type="molecule type" value="Genomic_DNA"/>
</dbReference>
<sequence>MKMLHTKSSMAVPRTVLFRSTPSSKTSKQRVELPGVHHKDWNSRSLRSYRTRFLSLVGIVGVLLLFGIPLVVMVATSLTPAREVGASVFPKTLDFSNYGAAFAQAPLLKYFGNTLILVAFNVGATLLTCPIVAYSLSKLRWRGRNLVLLLVLSTMMLPSQVTLVPVYIMWDQLNLVGTFWPLIIPQFFGSSFYIYMLRQFFLGIPMEYIEAARVDGAGEFRILFRIVMPMAKPALITVGLFQFVGTWTDFMGPLIYLRDQDLYTISMGMYSFFSSHGTDWAPLMAACTMFTIPTFIIFLIGQRYFVEGASLGGLK</sequence>
<evidence type="ECO:0000256" key="3">
    <source>
        <dbReference type="ARBA" id="ARBA00022475"/>
    </source>
</evidence>
<evidence type="ECO:0000313" key="10">
    <source>
        <dbReference type="EMBL" id="TSJ86784.1"/>
    </source>
</evidence>
<dbReference type="PANTHER" id="PTHR43744:SF12">
    <property type="entry name" value="ABC TRANSPORTER PERMEASE PROTEIN MG189-RELATED"/>
    <property type="match status" value="1"/>
</dbReference>
<feature type="transmembrane region" description="Helical" evidence="7">
    <location>
        <begin position="53"/>
        <end position="75"/>
    </location>
</feature>
<dbReference type="Pfam" id="PF00528">
    <property type="entry name" value="BPD_transp_1"/>
    <property type="match status" value="1"/>
</dbReference>
<evidence type="ECO:0000256" key="7">
    <source>
        <dbReference type="RuleBase" id="RU363032"/>
    </source>
</evidence>
<dbReference type="GO" id="GO:0055085">
    <property type="term" value="P:transmembrane transport"/>
    <property type="evidence" value="ECO:0007669"/>
    <property type="project" value="InterPro"/>
</dbReference>
<dbReference type="SUPFAM" id="SSF161098">
    <property type="entry name" value="MetI-like"/>
    <property type="match status" value="1"/>
</dbReference>
<dbReference type="EMBL" id="VMHJ01000001">
    <property type="protein sequence ID" value="TSJ86784.1"/>
    <property type="molecule type" value="Genomic_DNA"/>
</dbReference>
<keyword evidence="5 7" id="KW-1133">Transmembrane helix</keyword>
<dbReference type="Proteomes" id="UP000317536">
    <property type="component" value="Unassembled WGS sequence"/>
</dbReference>
<evidence type="ECO:0000313" key="11">
    <source>
        <dbReference type="Proteomes" id="UP000317536"/>
    </source>
</evidence>
<feature type="transmembrane region" description="Helical" evidence="7">
    <location>
        <begin position="182"/>
        <end position="201"/>
    </location>
</feature>
<comment type="caution">
    <text evidence="10">The sequence shown here is derived from an EMBL/GenBank/DDBJ whole genome shotgun (WGS) entry which is preliminary data.</text>
</comment>
<feature type="domain" description="ABC transmembrane type-1" evidence="8">
    <location>
        <begin position="111"/>
        <end position="301"/>
    </location>
</feature>
<evidence type="ECO:0000256" key="4">
    <source>
        <dbReference type="ARBA" id="ARBA00022692"/>
    </source>
</evidence>
<name>A0A556RD21_9BIFI</name>
<keyword evidence="12" id="KW-1185">Reference proteome</keyword>
<evidence type="ECO:0000313" key="12">
    <source>
        <dbReference type="Proteomes" id="UP000664299"/>
    </source>
</evidence>
<evidence type="ECO:0000256" key="1">
    <source>
        <dbReference type="ARBA" id="ARBA00004651"/>
    </source>
</evidence>
<evidence type="ECO:0000313" key="9">
    <source>
        <dbReference type="EMBL" id="MBO0622874.1"/>
    </source>
</evidence>
<comment type="subcellular location">
    <subcellularLocation>
        <location evidence="1 7">Cell membrane</location>
        <topology evidence="1 7">Multi-pass membrane protein</topology>
    </subcellularLocation>
</comment>
<dbReference type="CDD" id="cd06261">
    <property type="entry name" value="TM_PBP2"/>
    <property type="match status" value="1"/>
</dbReference>
<evidence type="ECO:0000256" key="5">
    <source>
        <dbReference type="ARBA" id="ARBA00022989"/>
    </source>
</evidence>
<dbReference type="InterPro" id="IPR035906">
    <property type="entry name" value="MetI-like_sf"/>
</dbReference>
<evidence type="ECO:0000256" key="2">
    <source>
        <dbReference type="ARBA" id="ARBA00022448"/>
    </source>
</evidence>
<evidence type="ECO:0000259" key="8">
    <source>
        <dbReference type="PROSITE" id="PS50928"/>
    </source>
</evidence>
<organism evidence="10 11">
    <name type="scientific">Bifidobacterium asteroides</name>
    <dbReference type="NCBI Taxonomy" id="1684"/>
    <lineage>
        <taxon>Bacteria</taxon>
        <taxon>Bacillati</taxon>
        <taxon>Actinomycetota</taxon>
        <taxon>Actinomycetes</taxon>
        <taxon>Bifidobacteriales</taxon>
        <taxon>Bifidobacteriaceae</taxon>
        <taxon>Bifidobacterium</taxon>
    </lineage>
</organism>
<dbReference type="AlphaFoldDB" id="A0A556RD21"/>
<dbReference type="GO" id="GO:0005886">
    <property type="term" value="C:plasma membrane"/>
    <property type="evidence" value="ECO:0007669"/>
    <property type="project" value="UniProtKB-SubCell"/>
</dbReference>
<feature type="transmembrane region" description="Helical" evidence="7">
    <location>
        <begin position="115"/>
        <end position="134"/>
    </location>
</feature>
<feature type="transmembrane region" description="Helical" evidence="7">
    <location>
        <begin position="146"/>
        <end position="170"/>
    </location>
</feature>
<accession>A0A556RD21</accession>
<feature type="transmembrane region" description="Helical" evidence="7">
    <location>
        <begin position="280"/>
        <end position="300"/>
    </location>
</feature>
<reference evidence="10 11" key="1">
    <citation type="submission" date="2019-07" db="EMBL/GenBank/DDBJ databases">
        <title>Bifidobacterium asteroides genomes.</title>
        <authorList>
            <person name="Zheng H."/>
        </authorList>
    </citation>
    <scope>NUCLEOTIDE SEQUENCE [LARGE SCALE GENOMIC DNA]</scope>
    <source>
        <strain evidence="10 11">W8111</strain>
    </source>
</reference>